<reference evidence="3" key="1">
    <citation type="journal article" date="2020" name="mSystems">
        <title>Genome- and Community-Level Interaction Insights into Carbon Utilization and Element Cycling Functions of Hydrothermarchaeota in Hydrothermal Sediment.</title>
        <authorList>
            <person name="Zhou Z."/>
            <person name="Liu Y."/>
            <person name="Xu W."/>
            <person name="Pan J."/>
            <person name="Luo Z.H."/>
            <person name="Li M."/>
        </authorList>
    </citation>
    <scope>NUCLEOTIDE SEQUENCE [LARGE SCALE GENOMIC DNA]</scope>
    <source>
        <strain evidence="3">SpSt-381</strain>
    </source>
</reference>
<name>A0A832MKR6_UNCEI</name>
<feature type="transmembrane region" description="Helical" evidence="2">
    <location>
        <begin position="361"/>
        <end position="386"/>
    </location>
</feature>
<feature type="transmembrane region" description="Helical" evidence="2">
    <location>
        <begin position="133"/>
        <end position="154"/>
    </location>
</feature>
<feature type="transmembrane region" description="Helical" evidence="2">
    <location>
        <begin position="331"/>
        <end position="349"/>
    </location>
</feature>
<evidence type="ECO:0000256" key="1">
    <source>
        <dbReference type="SAM" id="MobiDB-lite"/>
    </source>
</evidence>
<comment type="caution">
    <text evidence="3">The sequence shown here is derived from an EMBL/GenBank/DDBJ whole genome shotgun (WGS) entry which is preliminary data.</text>
</comment>
<gene>
    <name evidence="3" type="ORF">ENR23_01720</name>
</gene>
<evidence type="ECO:0000256" key="2">
    <source>
        <dbReference type="SAM" id="Phobius"/>
    </source>
</evidence>
<feature type="transmembrane region" description="Helical" evidence="2">
    <location>
        <begin position="398"/>
        <end position="414"/>
    </location>
</feature>
<keyword evidence="2" id="KW-1133">Transmembrane helix</keyword>
<feature type="transmembrane region" description="Helical" evidence="2">
    <location>
        <begin position="256"/>
        <end position="278"/>
    </location>
</feature>
<sequence length="814" mass="82833">MSAAGRRAEPGSARAARAAAAPPSAAAPGARPLPPLERAAAAAAIVAAWTAVFWPQVGLGRAFVVGDSIAYRAFSQFSLERWSALGERTFWNPYVFLGFPAVASGADPRPQWLPDALLSAWDALFQGAWSPELPALLALLGGMFGAAALARAVWRCGAGAMTLAALAWGLAPGSIVPLAFGAEARAATLALLPFALLAAERLLAAEARAVRARALAFAGVLGLLGLAGDAGHAPHALACVAAWTLVRGWKRAARLAWAAAGAALGAALSAAAWAPAWLYGRWAYRPEGEAALAAARDASLAARDLVALLWPRAVGFGGNGYWGGLAAADHATTLAAVAGAFAVLGLAGAARGAARAPARLLAGFGAAGALLALGPGVPGAGALFALPLPPALLAPSRWMILVQLAGALLAAHGLERAVARARSGGAGRLAAASAVLLALAAAVAAARPALERAWRSAAGAARGAPANAPAAADPFAGEARRAVSDLAARLALGGAALGAAAAAGPAGAFASGAAVAALAAVDLGPLARRELERTTGERDALLPPPIPRLAQVAVEDPLHRAYPLDRRAFLNNFWVDWRTRTIGGLHPYPPRPWAQAAGAGLFDRDGVVRAAAVRYVAGEEFRVADSARFEATRDPRVMALRGALPRAYAVPRVTALGADTAVARALFAAGFRPEQVAWTTDPAAAGEYPGSPGAVLRWTRDDPDALALRVSAPAPAFVVIADAWFPGWRASLDGAPLAIHRVNHLVRGVRIPAGDHDLALAYRPEGWDAARAVTLTSWAAWCVVMAALAVARRGAAPARPAPRPARPARPSASG</sequence>
<dbReference type="AlphaFoldDB" id="A0A832MKR6"/>
<protein>
    <recommendedName>
        <fullName evidence="4">YfhO family protein</fullName>
    </recommendedName>
</protein>
<organism evidence="3">
    <name type="scientific">Eiseniibacteriota bacterium</name>
    <dbReference type="NCBI Taxonomy" id="2212470"/>
    <lineage>
        <taxon>Bacteria</taxon>
        <taxon>Candidatus Eiseniibacteriota</taxon>
    </lineage>
</organism>
<proteinExistence type="predicted"/>
<evidence type="ECO:0008006" key="4">
    <source>
        <dbReference type="Google" id="ProtNLM"/>
    </source>
</evidence>
<feature type="transmembrane region" description="Helical" evidence="2">
    <location>
        <begin position="426"/>
        <end position="446"/>
    </location>
</feature>
<feature type="transmembrane region" description="Helical" evidence="2">
    <location>
        <begin position="161"/>
        <end position="180"/>
    </location>
</feature>
<keyword evidence="2" id="KW-0812">Transmembrane</keyword>
<feature type="region of interest" description="Disordered" evidence="1">
    <location>
        <begin position="1"/>
        <end position="29"/>
    </location>
</feature>
<keyword evidence="2" id="KW-0472">Membrane</keyword>
<evidence type="ECO:0000313" key="3">
    <source>
        <dbReference type="EMBL" id="HGZ42141.1"/>
    </source>
</evidence>
<accession>A0A832MKR6</accession>
<dbReference type="EMBL" id="DSQF01000003">
    <property type="protein sequence ID" value="HGZ42141.1"/>
    <property type="molecule type" value="Genomic_DNA"/>
</dbReference>